<dbReference type="OrthoDB" id="5363079at2759"/>
<feature type="compositionally biased region" description="Acidic residues" evidence="1">
    <location>
        <begin position="1138"/>
        <end position="1148"/>
    </location>
</feature>
<feature type="compositionally biased region" description="Polar residues" evidence="1">
    <location>
        <begin position="337"/>
        <end position="348"/>
    </location>
</feature>
<dbReference type="Gene3D" id="2.40.50.140">
    <property type="entry name" value="Nucleic acid-binding proteins"/>
    <property type="match status" value="1"/>
</dbReference>
<feature type="compositionally biased region" description="Polar residues" evidence="1">
    <location>
        <begin position="1078"/>
        <end position="1092"/>
    </location>
</feature>
<feature type="region of interest" description="Disordered" evidence="1">
    <location>
        <begin position="213"/>
        <end position="454"/>
    </location>
</feature>
<feature type="region of interest" description="Disordered" evidence="1">
    <location>
        <begin position="1223"/>
        <end position="1448"/>
    </location>
</feature>
<dbReference type="PANTHER" id="PTHR48125:SF12">
    <property type="entry name" value="AT HOOK TRANSCRIPTION FACTOR FAMILY-RELATED"/>
    <property type="match status" value="1"/>
</dbReference>
<feature type="compositionally biased region" description="Acidic residues" evidence="1">
    <location>
        <begin position="654"/>
        <end position="704"/>
    </location>
</feature>
<feature type="region of interest" description="Disordered" evidence="1">
    <location>
        <begin position="1"/>
        <end position="29"/>
    </location>
</feature>
<feature type="compositionally biased region" description="Basic and acidic residues" evidence="1">
    <location>
        <begin position="1375"/>
        <end position="1386"/>
    </location>
</feature>
<feature type="compositionally biased region" description="Basic and acidic residues" evidence="1">
    <location>
        <begin position="913"/>
        <end position="924"/>
    </location>
</feature>
<reference evidence="3" key="1">
    <citation type="journal article" date="2021" name="IMA Fungus">
        <title>Genomic characterization of three marine fungi, including Emericellopsis atlantica sp. nov. with signatures of a generalist lifestyle and marine biomass degradation.</title>
        <authorList>
            <person name="Hagestad O.C."/>
            <person name="Hou L."/>
            <person name="Andersen J.H."/>
            <person name="Hansen E.H."/>
            <person name="Altermark B."/>
            <person name="Li C."/>
            <person name="Kuhnert E."/>
            <person name="Cox R.J."/>
            <person name="Crous P.W."/>
            <person name="Spatafora J.W."/>
            <person name="Lail K."/>
            <person name="Amirebrahimi M."/>
            <person name="Lipzen A."/>
            <person name="Pangilinan J."/>
            <person name="Andreopoulos W."/>
            <person name="Hayes R.D."/>
            <person name="Ng V."/>
            <person name="Grigoriev I.V."/>
            <person name="Jackson S.A."/>
            <person name="Sutton T.D.S."/>
            <person name="Dobson A.D.W."/>
            <person name="Rama T."/>
        </authorList>
    </citation>
    <scope>NUCLEOTIDE SEQUENCE</scope>
    <source>
        <strain evidence="3">TS7</strain>
    </source>
</reference>
<feature type="compositionally biased region" description="Basic and acidic residues" evidence="1">
    <location>
        <begin position="833"/>
        <end position="854"/>
    </location>
</feature>
<feature type="compositionally biased region" description="Acidic residues" evidence="1">
    <location>
        <begin position="253"/>
        <end position="270"/>
    </location>
</feature>
<dbReference type="GO" id="GO:0000781">
    <property type="term" value="C:chromosome, telomeric region"/>
    <property type="evidence" value="ECO:0007669"/>
    <property type="project" value="InterPro"/>
</dbReference>
<accession>A0A9P8CQQ4</accession>
<dbReference type="InterPro" id="IPR011564">
    <property type="entry name" value="Telomer_end-bd_POT1/Cdc13"/>
</dbReference>
<gene>
    <name evidence="3" type="ORF">F5Z01DRAFT_652901</name>
</gene>
<feature type="compositionally biased region" description="Polar residues" evidence="1">
    <location>
        <begin position="1107"/>
        <end position="1123"/>
    </location>
</feature>
<feature type="compositionally biased region" description="Polar residues" evidence="1">
    <location>
        <begin position="1"/>
        <end position="11"/>
    </location>
</feature>
<dbReference type="CDD" id="cd04497">
    <property type="entry name" value="hPOT1_OB1_like"/>
    <property type="match status" value="1"/>
</dbReference>
<protein>
    <recommendedName>
        <fullName evidence="2">Telomeric single stranded DNA binding POT1/Cdc13 domain-containing protein</fullName>
    </recommendedName>
</protein>
<proteinExistence type="predicted"/>
<dbReference type="GO" id="GO:0000723">
    <property type="term" value="P:telomere maintenance"/>
    <property type="evidence" value="ECO:0007669"/>
    <property type="project" value="InterPro"/>
</dbReference>
<feature type="compositionally biased region" description="Acidic residues" evidence="1">
    <location>
        <begin position="592"/>
        <end position="633"/>
    </location>
</feature>
<name>A0A9P8CQQ4_9HYPO</name>
<feature type="region of interest" description="Disordered" evidence="1">
    <location>
        <begin position="1011"/>
        <end position="1149"/>
    </location>
</feature>
<dbReference type="RefSeq" id="XP_046119284.1">
    <property type="nucleotide sequence ID" value="XM_046263314.1"/>
</dbReference>
<keyword evidence="4" id="KW-1185">Reference proteome</keyword>
<evidence type="ECO:0000259" key="2">
    <source>
        <dbReference type="SMART" id="SM00976"/>
    </source>
</evidence>
<feature type="compositionally biased region" description="Low complexity" evidence="1">
    <location>
        <begin position="1410"/>
        <end position="1422"/>
    </location>
</feature>
<feature type="compositionally biased region" description="Acidic residues" evidence="1">
    <location>
        <begin position="813"/>
        <end position="832"/>
    </location>
</feature>
<dbReference type="SMART" id="SM00976">
    <property type="entry name" value="Telo_bind"/>
    <property type="match status" value="1"/>
</dbReference>
<dbReference type="SUPFAM" id="SSF50249">
    <property type="entry name" value="Nucleic acid-binding proteins"/>
    <property type="match status" value="1"/>
</dbReference>
<feature type="compositionally biased region" description="Basic and acidic residues" evidence="1">
    <location>
        <begin position="863"/>
        <end position="874"/>
    </location>
</feature>
<dbReference type="EMBL" id="MU251251">
    <property type="protein sequence ID" value="KAG9255360.1"/>
    <property type="molecule type" value="Genomic_DNA"/>
</dbReference>
<evidence type="ECO:0000256" key="1">
    <source>
        <dbReference type="SAM" id="MobiDB-lite"/>
    </source>
</evidence>
<sequence>MDISTMTNGESGHTPIAQLDPDLPDQPSRSVRGEVTITWPYSIATRTSAFRLVEPDFRLRNNKGQIRIEFVGPAGRAVSEAAIASGDQVELSLEGVEWLKATPPVRPNTSEHELRFKNRLRAKVQRAEGGDEIVLDIHAEEEEEAPVQPPLEVTPMDDPASPVMEPPSYASFTTPIPTTKRSATQAFLEEEFASPAFLKRARVSYGSLWEGDFESLDDEKPKKKKKSRFSMHANWRYTSRSPSPEPGRRHDSEEDGMVEDEHEDNGEDEIPVTFMKLPKAKTMIDDDVQVSQPADSPAAASSPPAQHDQSAPTADMAVPRVSPPPGPGAWGLGGSSQPAESATTSLASQPEGITEGAGPFREQQPLNTPHEPLTNTAGQPPLSMAHEDAASTLFGFSAAREPQPAPSAPSGQTNNVFASTELFGTGNVYPEPDHHNLREHTSYPDSDDRAPAEDFDFGMQHDVAPFAPSQLEQAPWSTLTSMPPQMPPPTNTVENPVVLDSSSPPREPSADLTGDNINYQQPEADAEAEEDGDNAWLPRRFTFARGAATQGTDVGSTEVSAPTSQLVEDSAEGSDGGSVAGEDYDLRNYDTAQDDDVVETDGEEGPPFDQNDPDEQAVDFEEEDSAAEDDEQPERDMAGSRSYLGAEVHKGEFEQDAGDFEGEYESGNDYEDEEDDDALGYGYDESDELDEDDEEEEEEEEEEPPAPAAPVFVSLLSDSEDDEPPPPKTAPTRIEQVQPSLAAVEPQLDRPSNVRIEAEGSEQQEAPTEKGDVPAPAISHQTAESGDDERHDMPAQVPEQIVVKASREHAEVADDETSDPDTPMDSDVEYDYTDDRVDGRPDATMKTETQKDAGQEEETPMPPRDEDVGTERNADAQVHPQQQQHDAPSSPVVFEEDRMSVDEVQPSDNQPAEEQRGPSDKEVQNEDQPTPTIPSTVIDHAAVSVGQEASSPVHADQPELIDDSMNLIDSEQLRQNAAQLVEQSLAAQIGVQGQLGNENTVLEVMESSVVIPSQPSHEEQNALGSEGSGTKKSDTGDVADSAENVEKNNEAAVEAQQQMTSVPQAEAVVETPKPREIATSTAEAQQPTQADTESLERDAPVAKTGGDQRNQQLPTPRETQLSEENVVHIDDRDLEEPGHEEEDEEEEYSILAEQQIMSEYESTQNLEITEANVADATTDEAPAPPTEEKAFASIEAEAADEAMREVIGDDPTEEEVFEYVEQRAKSEALEEVTADERTTQAASHDGSADQSFNDLSDSQAHRMTRSKVKVGPSSRRESGLFHSLRNRDHRKSTPLVAGEDGDRPALTATALSHLRNAHNEATSPPTIHVTRSMGKDANSSSEAEPLPALHVTGAEVEDGDPSLRLAMASETPTPEARRHAALERGAEASPKTRRNRRSRTPEPKFETRQAASSSSPTAARPTGHNLRSHSPAMAEGGKEKETMTSIKQKLGKQLRETLPDYLNLSNLRSHLNRVADYLAIVTATPAPSERVKNGPKDFMLELILTDPSSASSTTGSAVVVANVFRPHKKALPTVHAGDIILLRRFQVQAMAGRGYGLRSVDASAWAVFEKSDHDGLPQIRGPPVEIDDPEFKYVEGLRRWWTMVEKDEKMLGKVEKAAADKAKKSKGR</sequence>
<dbReference type="Proteomes" id="UP000887229">
    <property type="component" value="Unassembled WGS sequence"/>
</dbReference>
<feature type="compositionally biased region" description="Acidic residues" evidence="1">
    <location>
        <begin position="524"/>
        <end position="533"/>
    </location>
</feature>
<evidence type="ECO:0000313" key="4">
    <source>
        <dbReference type="Proteomes" id="UP000887229"/>
    </source>
</evidence>
<dbReference type="GeneID" id="70294217"/>
<feature type="compositionally biased region" description="Low complexity" evidence="1">
    <location>
        <begin position="291"/>
        <end position="312"/>
    </location>
</feature>
<dbReference type="InterPro" id="IPR012340">
    <property type="entry name" value="NA-bd_OB-fold"/>
</dbReference>
<feature type="compositionally biased region" description="Basic and acidic residues" evidence="1">
    <location>
        <begin position="1223"/>
        <end position="1238"/>
    </location>
</feature>
<dbReference type="Pfam" id="PF02765">
    <property type="entry name" value="POT1"/>
    <property type="match status" value="1"/>
</dbReference>
<feature type="compositionally biased region" description="Basic and acidic residues" evidence="1">
    <location>
        <begin position="1125"/>
        <end position="1137"/>
    </location>
</feature>
<feature type="compositionally biased region" description="Polar residues" evidence="1">
    <location>
        <begin position="926"/>
        <end position="935"/>
    </location>
</feature>
<comment type="caution">
    <text evidence="3">The sequence shown here is derived from an EMBL/GenBank/DDBJ whole genome shotgun (WGS) entry which is preliminary data.</text>
</comment>
<feature type="compositionally biased region" description="Polar residues" evidence="1">
    <location>
        <begin position="549"/>
        <end position="567"/>
    </location>
</feature>
<evidence type="ECO:0000313" key="3">
    <source>
        <dbReference type="EMBL" id="KAG9255360.1"/>
    </source>
</evidence>
<feature type="compositionally biased region" description="Basic and acidic residues" evidence="1">
    <location>
        <begin position="431"/>
        <end position="452"/>
    </location>
</feature>
<feature type="region of interest" description="Disordered" evidence="1">
    <location>
        <begin position="477"/>
        <end position="935"/>
    </location>
</feature>
<feature type="compositionally biased region" description="Polar residues" evidence="1">
    <location>
        <begin position="1248"/>
        <end position="1258"/>
    </location>
</feature>
<dbReference type="GO" id="GO:0003677">
    <property type="term" value="F:DNA binding"/>
    <property type="evidence" value="ECO:0007669"/>
    <property type="project" value="InterPro"/>
</dbReference>
<dbReference type="PANTHER" id="PTHR48125">
    <property type="entry name" value="LP07818P1"/>
    <property type="match status" value="1"/>
</dbReference>
<feature type="domain" description="Telomeric single stranded DNA binding POT1/Cdc13" evidence="2">
    <location>
        <begin position="1461"/>
        <end position="1602"/>
    </location>
</feature>
<organism evidence="3 4">
    <name type="scientific">Emericellopsis atlantica</name>
    <dbReference type="NCBI Taxonomy" id="2614577"/>
    <lineage>
        <taxon>Eukaryota</taxon>
        <taxon>Fungi</taxon>
        <taxon>Dikarya</taxon>
        <taxon>Ascomycota</taxon>
        <taxon>Pezizomycotina</taxon>
        <taxon>Sordariomycetes</taxon>
        <taxon>Hypocreomycetidae</taxon>
        <taxon>Hypocreales</taxon>
        <taxon>Bionectriaceae</taxon>
        <taxon>Emericellopsis</taxon>
    </lineage>
</organism>
<feature type="compositionally biased region" description="Polar residues" evidence="1">
    <location>
        <begin position="409"/>
        <end position="418"/>
    </location>
</feature>